<keyword evidence="4" id="KW-0808">Transferase</keyword>
<gene>
    <name evidence="11" type="ORF">C1280_16090</name>
</gene>
<dbReference type="PROSITE" id="PS50109">
    <property type="entry name" value="HIS_KIN"/>
    <property type="match status" value="1"/>
</dbReference>
<dbReference type="InterPro" id="IPR004358">
    <property type="entry name" value="Sig_transdc_His_kin-like_C"/>
</dbReference>
<evidence type="ECO:0000313" key="12">
    <source>
        <dbReference type="Proteomes" id="UP000245802"/>
    </source>
</evidence>
<dbReference type="Gene3D" id="3.30.450.40">
    <property type="match status" value="1"/>
</dbReference>
<dbReference type="SMART" id="SM00086">
    <property type="entry name" value="PAC"/>
    <property type="match status" value="1"/>
</dbReference>
<dbReference type="InterPro" id="IPR003594">
    <property type="entry name" value="HATPase_dom"/>
</dbReference>
<dbReference type="SMART" id="SM00388">
    <property type="entry name" value="HisKA"/>
    <property type="match status" value="1"/>
</dbReference>
<evidence type="ECO:0000256" key="7">
    <source>
        <dbReference type="SAM" id="Coils"/>
    </source>
</evidence>
<dbReference type="RefSeq" id="WP_109571045.1">
    <property type="nucleotide sequence ID" value="NZ_CP025958.1"/>
</dbReference>
<dbReference type="KEGG" id="gog:C1280_16090"/>
<dbReference type="AlphaFoldDB" id="A0A2Z3HAX5"/>
<evidence type="ECO:0000259" key="9">
    <source>
        <dbReference type="PROSITE" id="PS50110"/>
    </source>
</evidence>
<dbReference type="Pfam" id="PF00512">
    <property type="entry name" value="HisKA"/>
    <property type="match status" value="1"/>
</dbReference>
<dbReference type="FunFam" id="3.30.565.10:FF:000006">
    <property type="entry name" value="Sensor histidine kinase WalK"/>
    <property type="match status" value="1"/>
</dbReference>
<dbReference type="InterPro" id="IPR035965">
    <property type="entry name" value="PAS-like_dom_sf"/>
</dbReference>
<keyword evidence="12" id="KW-1185">Reference proteome</keyword>
<dbReference type="CDD" id="cd17580">
    <property type="entry name" value="REC_2_DhkD-like"/>
    <property type="match status" value="1"/>
</dbReference>
<dbReference type="SUPFAM" id="SSF55781">
    <property type="entry name" value="GAF domain-like"/>
    <property type="match status" value="1"/>
</dbReference>
<feature type="domain" description="Histidine kinase" evidence="8">
    <location>
        <begin position="461"/>
        <end position="679"/>
    </location>
</feature>
<evidence type="ECO:0000313" key="11">
    <source>
        <dbReference type="EMBL" id="AWM38360.1"/>
    </source>
</evidence>
<evidence type="ECO:0000256" key="5">
    <source>
        <dbReference type="ARBA" id="ARBA00022777"/>
    </source>
</evidence>
<dbReference type="CDD" id="cd00156">
    <property type="entry name" value="REC"/>
    <property type="match status" value="1"/>
</dbReference>
<dbReference type="PROSITE" id="PS50110">
    <property type="entry name" value="RESPONSE_REGULATORY"/>
    <property type="match status" value="2"/>
</dbReference>
<evidence type="ECO:0000259" key="8">
    <source>
        <dbReference type="PROSITE" id="PS50109"/>
    </source>
</evidence>
<dbReference type="PANTHER" id="PTHR43547:SF2">
    <property type="entry name" value="HYBRID SIGNAL TRANSDUCTION HISTIDINE KINASE C"/>
    <property type="match status" value="1"/>
</dbReference>
<keyword evidence="7" id="KW-0175">Coiled coil</keyword>
<dbReference type="InterPro" id="IPR003018">
    <property type="entry name" value="GAF"/>
</dbReference>
<feature type="modified residue" description="4-aspartylphosphate" evidence="6">
    <location>
        <position position="749"/>
    </location>
</feature>
<dbReference type="PRINTS" id="PR00344">
    <property type="entry name" value="BCTRLSENSOR"/>
</dbReference>
<feature type="modified residue" description="4-aspartylphosphate" evidence="6">
    <location>
        <position position="56"/>
    </location>
</feature>
<dbReference type="SMART" id="SM00065">
    <property type="entry name" value="GAF"/>
    <property type="match status" value="1"/>
</dbReference>
<feature type="domain" description="Response regulatory" evidence="9">
    <location>
        <begin position="700"/>
        <end position="816"/>
    </location>
</feature>
<dbReference type="InterPro" id="IPR013655">
    <property type="entry name" value="PAS_fold_3"/>
</dbReference>
<dbReference type="SUPFAM" id="SSF55785">
    <property type="entry name" value="PYP-like sensor domain (PAS domain)"/>
    <property type="match status" value="1"/>
</dbReference>
<dbReference type="CDD" id="cd00130">
    <property type="entry name" value="PAS"/>
    <property type="match status" value="1"/>
</dbReference>
<dbReference type="InterPro" id="IPR005467">
    <property type="entry name" value="His_kinase_dom"/>
</dbReference>
<dbReference type="Gene3D" id="2.10.70.100">
    <property type="match status" value="1"/>
</dbReference>
<protein>
    <recommendedName>
        <fullName evidence="2">histidine kinase</fullName>
        <ecNumber evidence="2">2.7.13.3</ecNumber>
    </recommendedName>
</protein>
<evidence type="ECO:0000256" key="3">
    <source>
        <dbReference type="ARBA" id="ARBA00022553"/>
    </source>
</evidence>
<dbReference type="NCBIfam" id="TIGR00229">
    <property type="entry name" value="sensory_box"/>
    <property type="match status" value="1"/>
</dbReference>
<dbReference type="InterPro" id="IPR001610">
    <property type="entry name" value="PAC"/>
</dbReference>
<organism evidence="11 12">
    <name type="scientific">Gemmata obscuriglobus</name>
    <dbReference type="NCBI Taxonomy" id="114"/>
    <lineage>
        <taxon>Bacteria</taxon>
        <taxon>Pseudomonadati</taxon>
        <taxon>Planctomycetota</taxon>
        <taxon>Planctomycetia</taxon>
        <taxon>Gemmatales</taxon>
        <taxon>Gemmataceae</taxon>
        <taxon>Gemmata</taxon>
    </lineage>
</organism>
<comment type="catalytic activity">
    <reaction evidence="1">
        <text>ATP + protein L-histidine = ADP + protein N-phospho-L-histidine.</text>
        <dbReference type="EC" id="2.7.13.3"/>
    </reaction>
</comment>
<dbReference type="Proteomes" id="UP000245802">
    <property type="component" value="Chromosome"/>
</dbReference>
<dbReference type="Pfam" id="PF13185">
    <property type="entry name" value="GAF_2"/>
    <property type="match status" value="1"/>
</dbReference>
<dbReference type="InterPro" id="IPR003661">
    <property type="entry name" value="HisK_dim/P_dom"/>
</dbReference>
<reference evidence="11 12" key="1">
    <citation type="submission" date="2018-01" db="EMBL/GenBank/DDBJ databases">
        <title>G. obscuriglobus.</title>
        <authorList>
            <person name="Franke J."/>
            <person name="Blomberg W."/>
            <person name="Selmecki A."/>
        </authorList>
    </citation>
    <scope>NUCLEOTIDE SEQUENCE [LARGE SCALE GENOMIC DNA]</scope>
    <source>
        <strain evidence="11 12">DSM 5831</strain>
    </source>
</reference>
<sequence>MAATILHLEDSDLDADLIAQRLARSNPGFELVRAVGRADFLARLAADRAFDLILSDYQLPDLDGLEALALARARRPDVPFVFVSGALGEERAVETLKLGATDYVLKSRPERLVPAIERAIEEARERAERRRAERAVREANERLALALSAGRSGVFDWLIPENRVVWSPELEDLYGVPRGSFEGTYAAWETRVEPEDAARVGAQVRRCVAERVADVVYEFRAVRPDGSRRWLAGQAKLLFAPGGGAVRMVGINADIHDRKQLEERLRAGEESLRHQNVRLAILADAAEALLAADGDPVQMMTDLFAALAPALALSHYFNYAPTPDGAGLELVACAGVPVGAVDAIRRLDNQEALCGLVATTRKAVIATDVQSSGEPRAQRVKAFGVRAYACHPLIAGDRLLGTLSFGTMTRDRFSDGDIDVLRTVCHYAAMAKERARLAAKVAERAARLKEQDRRKDEFLALLAHELRNPLAPLRNGLQVLRLTEGRGDAAKRAREMMERQLTHTVRLIDDLLDVSRISRNKLNLRRTRVSLAEVVESAAETARPLIEEARHEFTVELPPEPVFLDADLTRLAQVFSNLLTNSAKYTPPGGRIALRAERRDGALVVTVRDNGLGIPPDYLPRIFDMFSQADRVVERASGGLGIGLALVKGLVEMHGGNVAAASDGPNQGSAFTVTLPLPGAPADDAPALRTAVEVGSRPRRVLVVDDNRDAAESLAMLLELLGNEVHIGHDGLEAVELAERLRPDIIFMDVGMPRLNGLEATTQIRTRPWAAPVVIIALTGWGQESDRERTRQAGCSAHLVKPVQLADLERVLNGTGGT</sequence>
<dbReference type="SUPFAM" id="SSF55874">
    <property type="entry name" value="ATPase domain of HSP90 chaperone/DNA topoisomerase II/histidine kinase"/>
    <property type="match status" value="1"/>
</dbReference>
<accession>A0A2Z3HAX5</accession>
<dbReference type="OrthoDB" id="3272385at2"/>
<name>A0A2Z3HAX5_9BACT</name>
<proteinExistence type="predicted"/>
<dbReference type="SUPFAM" id="SSF47384">
    <property type="entry name" value="Homodimeric domain of signal transducing histidine kinase"/>
    <property type="match status" value="1"/>
</dbReference>
<dbReference type="PROSITE" id="PS50113">
    <property type="entry name" value="PAC"/>
    <property type="match status" value="1"/>
</dbReference>
<dbReference type="Pfam" id="PF08447">
    <property type="entry name" value="PAS_3"/>
    <property type="match status" value="1"/>
</dbReference>
<dbReference type="SUPFAM" id="SSF52172">
    <property type="entry name" value="CheY-like"/>
    <property type="match status" value="2"/>
</dbReference>
<dbReference type="Gene3D" id="3.30.565.10">
    <property type="entry name" value="Histidine kinase-like ATPase, C-terminal domain"/>
    <property type="match status" value="1"/>
</dbReference>
<evidence type="ECO:0000256" key="6">
    <source>
        <dbReference type="PROSITE-ProRule" id="PRU00169"/>
    </source>
</evidence>
<feature type="domain" description="Response regulatory" evidence="9">
    <location>
        <begin position="4"/>
        <end position="121"/>
    </location>
</feature>
<dbReference type="InterPro" id="IPR029016">
    <property type="entry name" value="GAF-like_dom_sf"/>
</dbReference>
<dbReference type="SMART" id="SM00387">
    <property type="entry name" value="HATPase_c"/>
    <property type="match status" value="1"/>
</dbReference>
<dbReference type="InterPro" id="IPR001789">
    <property type="entry name" value="Sig_transdc_resp-reg_receiver"/>
</dbReference>
<dbReference type="GO" id="GO:0000155">
    <property type="term" value="F:phosphorelay sensor kinase activity"/>
    <property type="evidence" value="ECO:0007669"/>
    <property type="project" value="InterPro"/>
</dbReference>
<dbReference type="PANTHER" id="PTHR43547">
    <property type="entry name" value="TWO-COMPONENT HISTIDINE KINASE"/>
    <property type="match status" value="1"/>
</dbReference>
<dbReference type="Gene3D" id="3.30.450.20">
    <property type="entry name" value="PAS domain"/>
    <property type="match status" value="1"/>
</dbReference>
<evidence type="ECO:0000256" key="1">
    <source>
        <dbReference type="ARBA" id="ARBA00000085"/>
    </source>
</evidence>
<dbReference type="CDD" id="cd00075">
    <property type="entry name" value="HATPase"/>
    <property type="match status" value="1"/>
</dbReference>
<dbReference type="InterPro" id="IPR036097">
    <property type="entry name" value="HisK_dim/P_sf"/>
</dbReference>
<dbReference type="Gene3D" id="3.40.50.2300">
    <property type="match status" value="2"/>
</dbReference>
<keyword evidence="3 6" id="KW-0597">Phosphoprotein</keyword>
<keyword evidence="5" id="KW-0418">Kinase</keyword>
<feature type="domain" description="PAC" evidence="10">
    <location>
        <begin position="215"/>
        <end position="267"/>
    </location>
</feature>
<dbReference type="EC" id="2.7.13.3" evidence="2"/>
<evidence type="ECO:0000256" key="2">
    <source>
        <dbReference type="ARBA" id="ARBA00012438"/>
    </source>
</evidence>
<dbReference type="Pfam" id="PF00072">
    <property type="entry name" value="Response_reg"/>
    <property type="match status" value="2"/>
</dbReference>
<dbReference type="InterPro" id="IPR000014">
    <property type="entry name" value="PAS"/>
</dbReference>
<dbReference type="InterPro" id="IPR036890">
    <property type="entry name" value="HATPase_C_sf"/>
</dbReference>
<dbReference type="SMART" id="SM00448">
    <property type="entry name" value="REC"/>
    <property type="match status" value="2"/>
</dbReference>
<dbReference type="CDD" id="cd00082">
    <property type="entry name" value="HisKA"/>
    <property type="match status" value="1"/>
</dbReference>
<dbReference type="Gene3D" id="1.10.287.130">
    <property type="match status" value="1"/>
</dbReference>
<evidence type="ECO:0000259" key="10">
    <source>
        <dbReference type="PROSITE" id="PS50113"/>
    </source>
</evidence>
<dbReference type="EMBL" id="CP025958">
    <property type="protein sequence ID" value="AWM38360.1"/>
    <property type="molecule type" value="Genomic_DNA"/>
</dbReference>
<dbReference type="InterPro" id="IPR000700">
    <property type="entry name" value="PAS-assoc_C"/>
</dbReference>
<feature type="coiled-coil region" evidence="7">
    <location>
        <begin position="113"/>
        <end position="149"/>
    </location>
</feature>
<dbReference type="InterPro" id="IPR011006">
    <property type="entry name" value="CheY-like_superfamily"/>
</dbReference>
<evidence type="ECO:0000256" key="4">
    <source>
        <dbReference type="ARBA" id="ARBA00022679"/>
    </source>
</evidence>
<dbReference type="Pfam" id="PF02518">
    <property type="entry name" value="HATPase_c"/>
    <property type="match status" value="1"/>
</dbReference>